<organism evidence="2 3">
    <name type="scientific">Peronospora matthiolae</name>
    <dbReference type="NCBI Taxonomy" id="2874970"/>
    <lineage>
        <taxon>Eukaryota</taxon>
        <taxon>Sar</taxon>
        <taxon>Stramenopiles</taxon>
        <taxon>Oomycota</taxon>
        <taxon>Peronosporomycetes</taxon>
        <taxon>Peronosporales</taxon>
        <taxon>Peronosporaceae</taxon>
        <taxon>Peronospora</taxon>
    </lineage>
</organism>
<gene>
    <name evidence="2" type="ORF">PM001_LOCUS7288</name>
</gene>
<name>A0AAV1TLW9_9STRA</name>
<reference evidence="2" key="1">
    <citation type="submission" date="2024-01" db="EMBL/GenBank/DDBJ databases">
        <authorList>
            <person name="Webb A."/>
        </authorList>
    </citation>
    <scope>NUCLEOTIDE SEQUENCE</scope>
    <source>
        <strain evidence="2">Pm1</strain>
    </source>
</reference>
<feature type="region of interest" description="Disordered" evidence="1">
    <location>
        <begin position="17"/>
        <end position="65"/>
    </location>
</feature>
<feature type="compositionally biased region" description="Basic and acidic residues" evidence="1">
    <location>
        <begin position="28"/>
        <end position="38"/>
    </location>
</feature>
<comment type="caution">
    <text evidence="2">The sequence shown here is derived from an EMBL/GenBank/DDBJ whole genome shotgun (WGS) entry which is preliminary data.</text>
</comment>
<accession>A0AAV1TLW9</accession>
<dbReference type="EMBL" id="CAKLBY020000058">
    <property type="protein sequence ID" value="CAK7921730.1"/>
    <property type="molecule type" value="Genomic_DNA"/>
</dbReference>
<feature type="compositionally biased region" description="Polar residues" evidence="1">
    <location>
        <begin position="52"/>
        <end position="63"/>
    </location>
</feature>
<evidence type="ECO:0000256" key="1">
    <source>
        <dbReference type="SAM" id="MobiDB-lite"/>
    </source>
</evidence>
<evidence type="ECO:0000313" key="2">
    <source>
        <dbReference type="EMBL" id="CAK7921730.1"/>
    </source>
</evidence>
<proteinExistence type="predicted"/>
<sequence>MFQFVENGVEIERFRAQQRQMSRNQHHFSPDNREIEGDRLDEDDGRRRKISATRSQKQQQQHLCPNELEQDDCWPLSATGLLAGFNAFDFMASPEAFCHDTYSAGYNDSQHASDVAKQVTSMGFHCTSMW</sequence>
<protein>
    <submittedName>
        <fullName evidence="2">Uncharacterized protein</fullName>
    </submittedName>
</protein>
<dbReference type="AlphaFoldDB" id="A0AAV1TLW9"/>
<evidence type="ECO:0000313" key="3">
    <source>
        <dbReference type="Proteomes" id="UP001162060"/>
    </source>
</evidence>
<dbReference type="Proteomes" id="UP001162060">
    <property type="component" value="Unassembled WGS sequence"/>
</dbReference>